<dbReference type="GO" id="GO:0016020">
    <property type="term" value="C:membrane"/>
    <property type="evidence" value="ECO:0007669"/>
    <property type="project" value="InterPro"/>
</dbReference>
<dbReference type="OrthoDB" id="68076at2"/>
<feature type="transmembrane region" description="Helical" evidence="2">
    <location>
        <begin position="211"/>
        <end position="231"/>
    </location>
</feature>
<dbReference type="AlphaFoldDB" id="A0A563DTL4"/>
<reference evidence="4 5" key="1">
    <citation type="submission" date="2019-05" db="EMBL/GenBank/DDBJ databases">
        <authorList>
            <person name="Lee S.D."/>
        </authorList>
    </citation>
    <scope>NUCLEOTIDE SEQUENCE [LARGE SCALE GENOMIC DNA]</scope>
    <source>
        <strain evidence="4 5">C5-26</strain>
    </source>
</reference>
<evidence type="ECO:0000256" key="2">
    <source>
        <dbReference type="SAM" id="Phobius"/>
    </source>
</evidence>
<dbReference type="RefSeq" id="WP_146320113.1">
    <property type="nucleotide sequence ID" value="NZ_VCQV01000039.1"/>
</dbReference>
<feature type="transmembrane region" description="Helical" evidence="2">
    <location>
        <begin position="179"/>
        <end position="199"/>
    </location>
</feature>
<accession>A0A563DTL4</accession>
<reference evidence="4 5" key="2">
    <citation type="submission" date="2019-08" db="EMBL/GenBank/DDBJ databases">
        <title>Jejuicoccus antrihumi gen. nov., sp. nov., a new member of the family Dermacoccaceae isolated from a cave.</title>
        <authorList>
            <person name="Schumann P."/>
            <person name="Kim I.S."/>
        </authorList>
    </citation>
    <scope>NUCLEOTIDE SEQUENCE [LARGE SCALE GENOMIC DNA]</scope>
    <source>
        <strain evidence="4 5">C5-26</strain>
    </source>
</reference>
<evidence type="ECO:0000259" key="3">
    <source>
        <dbReference type="Pfam" id="PF00892"/>
    </source>
</evidence>
<feature type="transmembrane region" description="Helical" evidence="2">
    <location>
        <begin position="28"/>
        <end position="52"/>
    </location>
</feature>
<dbReference type="SUPFAM" id="SSF103481">
    <property type="entry name" value="Multidrug resistance efflux transporter EmrE"/>
    <property type="match status" value="1"/>
</dbReference>
<dbReference type="InterPro" id="IPR000620">
    <property type="entry name" value="EamA_dom"/>
</dbReference>
<comment type="similarity">
    <text evidence="1">Belongs to the EamA transporter family.</text>
</comment>
<evidence type="ECO:0000313" key="5">
    <source>
        <dbReference type="Proteomes" id="UP000320244"/>
    </source>
</evidence>
<feature type="transmembrane region" description="Helical" evidence="2">
    <location>
        <begin position="237"/>
        <end position="259"/>
    </location>
</feature>
<gene>
    <name evidence="4" type="ORF">FGL98_20835</name>
</gene>
<sequence length="284" mass="28387">MLALLALASSAVWGTSDFAGGWFSKRIAALRVVTLSQLGGLLVMSVVIAVALGEGAISAPHWPAGWAVYGVLSGVTGAAGLTCFYAALSSGTMGVVSPIAALGAVVPVTLGLLTGDSIGPVVAAGLTLALLGAALASGPELSGEVSRRPVLLAVVAAFGFGLSLFFLDRGAADSVVGSLWAMRVASVGVLALTWALWPGGLPGKGADHRDLLPLLIVGAGDLGANVLFAVSTAYGQVSVASVLGSLYPVMTLLLARFVLHERMRPIQSAGVALAMLGVVLTAAF</sequence>
<feature type="transmembrane region" description="Helical" evidence="2">
    <location>
        <begin position="150"/>
        <end position="167"/>
    </location>
</feature>
<feature type="domain" description="EamA" evidence="3">
    <location>
        <begin position="3"/>
        <end position="137"/>
    </location>
</feature>
<evidence type="ECO:0000313" key="4">
    <source>
        <dbReference type="EMBL" id="TWP33585.1"/>
    </source>
</evidence>
<feature type="transmembrane region" description="Helical" evidence="2">
    <location>
        <begin position="64"/>
        <end position="88"/>
    </location>
</feature>
<dbReference type="InterPro" id="IPR037185">
    <property type="entry name" value="EmrE-like"/>
</dbReference>
<proteinExistence type="inferred from homology"/>
<dbReference type="PANTHER" id="PTHR22911">
    <property type="entry name" value="ACYL-MALONYL CONDENSING ENZYME-RELATED"/>
    <property type="match status" value="1"/>
</dbReference>
<keyword evidence="2" id="KW-0472">Membrane</keyword>
<evidence type="ECO:0000256" key="1">
    <source>
        <dbReference type="ARBA" id="ARBA00007362"/>
    </source>
</evidence>
<dbReference type="Gene3D" id="1.10.3730.20">
    <property type="match status" value="1"/>
</dbReference>
<keyword evidence="2" id="KW-1133">Transmembrane helix</keyword>
<keyword evidence="5" id="KW-1185">Reference proteome</keyword>
<feature type="transmembrane region" description="Helical" evidence="2">
    <location>
        <begin position="266"/>
        <end position="283"/>
    </location>
</feature>
<dbReference type="Pfam" id="PF00892">
    <property type="entry name" value="EamA"/>
    <property type="match status" value="2"/>
</dbReference>
<dbReference type="Proteomes" id="UP000320244">
    <property type="component" value="Unassembled WGS sequence"/>
</dbReference>
<protein>
    <submittedName>
        <fullName evidence="4">DMT family transporter</fullName>
    </submittedName>
</protein>
<feature type="transmembrane region" description="Helical" evidence="2">
    <location>
        <begin position="118"/>
        <end position="138"/>
    </location>
</feature>
<feature type="domain" description="EamA" evidence="3">
    <location>
        <begin position="150"/>
        <end position="281"/>
    </location>
</feature>
<dbReference type="EMBL" id="VCQV01000039">
    <property type="protein sequence ID" value="TWP33585.1"/>
    <property type="molecule type" value="Genomic_DNA"/>
</dbReference>
<organism evidence="4 5">
    <name type="scientific">Leekyejoonella antrihumi</name>
    <dbReference type="NCBI Taxonomy" id="1660198"/>
    <lineage>
        <taxon>Bacteria</taxon>
        <taxon>Bacillati</taxon>
        <taxon>Actinomycetota</taxon>
        <taxon>Actinomycetes</taxon>
        <taxon>Micrococcales</taxon>
        <taxon>Dermacoccaceae</taxon>
        <taxon>Leekyejoonella</taxon>
    </lineage>
</organism>
<name>A0A563DTL4_9MICO</name>
<keyword evidence="2" id="KW-0812">Transmembrane</keyword>
<comment type="caution">
    <text evidence="4">The sequence shown here is derived from an EMBL/GenBank/DDBJ whole genome shotgun (WGS) entry which is preliminary data.</text>
</comment>